<proteinExistence type="inferred from homology"/>
<dbReference type="PROSITE" id="PS50111">
    <property type="entry name" value="CHEMOTAXIS_TRANSDUC_2"/>
    <property type="match status" value="1"/>
</dbReference>
<dbReference type="EMBL" id="LRRD01000014">
    <property type="protein sequence ID" value="KXW58414.1"/>
    <property type="molecule type" value="Genomic_DNA"/>
</dbReference>
<comment type="caution">
    <text evidence="11">The sequence shown here is derived from an EMBL/GenBank/DDBJ whole genome shotgun (WGS) entry which is preliminary data.</text>
</comment>
<evidence type="ECO:0000256" key="5">
    <source>
        <dbReference type="ARBA" id="ARBA00023224"/>
    </source>
</evidence>
<dbReference type="PANTHER" id="PTHR32089:SF119">
    <property type="entry name" value="METHYL-ACCEPTING CHEMOTAXIS PROTEIN CTPL"/>
    <property type="match status" value="1"/>
</dbReference>
<dbReference type="Pfam" id="PF00672">
    <property type="entry name" value="HAMP"/>
    <property type="match status" value="1"/>
</dbReference>
<comment type="similarity">
    <text evidence="6">Belongs to the methyl-accepting chemotaxis (MCP) protein family.</text>
</comment>
<dbReference type="PANTHER" id="PTHR32089">
    <property type="entry name" value="METHYL-ACCEPTING CHEMOTAXIS PROTEIN MCPB"/>
    <property type="match status" value="1"/>
</dbReference>
<evidence type="ECO:0000259" key="9">
    <source>
        <dbReference type="PROSITE" id="PS50111"/>
    </source>
</evidence>
<reference evidence="11 12" key="1">
    <citation type="submission" date="2016-01" db="EMBL/GenBank/DDBJ databases">
        <title>Genome sequence of the acidophilic iron oxidising Ferrovum strain Z-31.</title>
        <authorList>
            <person name="Poehlein A."/>
            <person name="Ullrich S.R."/>
            <person name="Schloemann M."/>
            <person name="Muehling M."/>
            <person name="Daniel R."/>
        </authorList>
    </citation>
    <scope>NUCLEOTIDE SEQUENCE [LARGE SCALE GENOMIC DNA]</scope>
    <source>
        <strain evidence="11 12">Z-31</strain>
    </source>
</reference>
<dbReference type="Proteomes" id="UP000075653">
    <property type="component" value="Unassembled WGS sequence"/>
</dbReference>
<dbReference type="CDD" id="cd06225">
    <property type="entry name" value="HAMP"/>
    <property type="match status" value="1"/>
</dbReference>
<organism evidence="11 12">
    <name type="scientific">Ferrovum myxofaciens</name>
    <dbReference type="NCBI Taxonomy" id="416213"/>
    <lineage>
        <taxon>Bacteria</taxon>
        <taxon>Pseudomonadati</taxon>
        <taxon>Pseudomonadota</taxon>
        <taxon>Betaproteobacteria</taxon>
        <taxon>Ferrovales</taxon>
        <taxon>Ferrovaceae</taxon>
        <taxon>Ferrovum</taxon>
    </lineage>
</organism>
<sequence>MNKTSSGFIKQVSMKHAIAFKIQLAVQSILLLVGIAVAMSFYSVEKNSMLMDEQGKIEVLADGVINGANMLMLNGIISDVEQRKLFIRKMGSSENVKSLRLIRNKLVQQQFGAGLPEEQPVGDEERQSLDDGKKRFSIKGNLLHGIIPYTESHNFRGTDCLMCHVVPVGYHNGASVIDLDISADRAKLERLVWTSVIVVVVVQIFLWLLIRFILTLLVSVPAGRMQRTIQEIAKTGDFTMRVDVHSEDEIGQTSGAFNDLMTNLQQSFRQVHDGIEKLAGSSHSLSVSSHQVATDSSHQSEATAAMAATVEQIVVSISNISEGSQEAMKLSRHSGELSEQGSKIIHRASEEMKRIAEIAKATSQSIENLGIQSTKISSIVEVIKEIADQTNLLALNAAIEAARAGELGRGFAVVADEVRKLSERTSLATAEVSQMIDTIQQASKKSVDSMVVMVNQVHEGVKLADQAGEAINQIKAGSGQTANTVGEMSTALNEQTAASNDIATHIERISQLTEKNSAAAETTADAADHLEHLADDMRTTINRFKI</sequence>
<dbReference type="AlphaFoldDB" id="A0A149VZV3"/>
<dbReference type="GO" id="GO:0016020">
    <property type="term" value="C:membrane"/>
    <property type="evidence" value="ECO:0007669"/>
    <property type="project" value="UniProtKB-SubCell"/>
</dbReference>
<feature type="transmembrane region" description="Helical" evidence="8">
    <location>
        <begin position="191"/>
        <end position="218"/>
    </location>
</feature>
<gene>
    <name evidence="11" type="primary">pctC</name>
    <name evidence="11" type="ORF">FEMY_10240</name>
</gene>
<keyword evidence="5 7" id="KW-0807">Transducer</keyword>
<dbReference type="OrthoDB" id="9782798at2"/>
<feature type="transmembrane region" description="Helical" evidence="8">
    <location>
        <begin position="20"/>
        <end position="43"/>
    </location>
</feature>
<keyword evidence="4 8" id="KW-0472">Membrane</keyword>
<comment type="subcellular location">
    <subcellularLocation>
        <location evidence="1">Membrane</location>
        <topology evidence="1">Multi-pass membrane protein</topology>
    </subcellularLocation>
</comment>
<evidence type="ECO:0000313" key="11">
    <source>
        <dbReference type="EMBL" id="KXW58414.1"/>
    </source>
</evidence>
<accession>A0A149VZV3</accession>
<dbReference type="GO" id="GO:0006935">
    <property type="term" value="P:chemotaxis"/>
    <property type="evidence" value="ECO:0007669"/>
    <property type="project" value="UniProtKB-ARBA"/>
</dbReference>
<dbReference type="Pfam" id="PF00015">
    <property type="entry name" value="MCPsignal"/>
    <property type="match status" value="1"/>
</dbReference>
<evidence type="ECO:0000313" key="12">
    <source>
        <dbReference type="Proteomes" id="UP000075653"/>
    </source>
</evidence>
<evidence type="ECO:0000256" key="6">
    <source>
        <dbReference type="ARBA" id="ARBA00029447"/>
    </source>
</evidence>
<dbReference type="CDD" id="cd11386">
    <property type="entry name" value="MCP_signal"/>
    <property type="match status" value="1"/>
</dbReference>
<evidence type="ECO:0000256" key="7">
    <source>
        <dbReference type="PROSITE-ProRule" id="PRU00284"/>
    </source>
</evidence>
<name>A0A149VZV3_9PROT</name>
<evidence type="ECO:0000256" key="3">
    <source>
        <dbReference type="ARBA" id="ARBA00022989"/>
    </source>
</evidence>
<dbReference type="SMART" id="SM00304">
    <property type="entry name" value="HAMP"/>
    <property type="match status" value="1"/>
</dbReference>
<evidence type="ECO:0000259" key="10">
    <source>
        <dbReference type="PROSITE" id="PS50885"/>
    </source>
</evidence>
<evidence type="ECO:0000256" key="4">
    <source>
        <dbReference type="ARBA" id="ARBA00023136"/>
    </source>
</evidence>
<keyword evidence="3 8" id="KW-1133">Transmembrane helix</keyword>
<feature type="domain" description="HAMP" evidence="10">
    <location>
        <begin position="216"/>
        <end position="269"/>
    </location>
</feature>
<dbReference type="FunFam" id="1.10.287.950:FF:000001">
    <property type="entry name" value="Methyl-accepting chemotaxis sensory transducer"/>
    <property type="match status" value="1"/>
</dbReference>
<dbReference type="PATRIC" id="fig|1789004.3.peg.1038"/>
<dbReference type="GO" id="GO:0007165">
    <property type="term" value="P:signal transduction"/>
    <property type="evidence" value="ECO:0007669"/>
    <property type="project" value="UniProtKB-KW"/>
</dbReference>
<protein>
    <submittedName>
        <fullName evidence="11">Methyl-accepting chemotaxis protein PctC</fullName>
    </submittedName>
</protein>
<dbReference type="SMART" id="SM00283">
    <property type="entry name" value="MA"/>
    <property type="match status" value="1"/>
</dbReference>
<dbReference type="STRING" id="1789004.FEMY_10240"/>
<evidence type="ECO:0000256" key="1">
    <source>
        <dbReference type="ARBA" id="ARBA00004141"/>
    </source>
</evidence>
<dbReference type="InterPro" id="IPR004089">
    <property type="entry name" value="MCPsignal_dom"/>
</dbReference>
<dbReference type="PROSITE" id="PS50885">
    <property type="entry name" value="HAMP"/>
    <property type="match status" value="1"/>
</dbReference>
<feature type="domain" description="Methyl-accepting transducer" evidence="9">
    <location>
        <begin position="274"/>
        <end position="510"/>
    </location>
</feature>
<dbReference type="InterPro" id="IPR003660">
    <property type="entry name" value="HAMP_dom"/>
</dbReference>
<dbReference type="SUPFAM" id="SSF58104">
    <property type="entry name" value="Methyl-accepting chemotaxis protein (MCP) signaling domain"/>
    <property type="match status" value="1"/>
</dbReference>
<dbReference type="Gene3D" id="1.10.287.950">
    <property type="entry name" value="Methyl-accepting chemotaxis protein"/>
    <property type="match status" value="1"/>
</dbReference>
<keyword evidence="2 8" id="KW-0812">Transmembrane</keyword>
<evidence type="ECO:0000256" key="2">
    <source>
        <dbReference type="ARBA" id="ARBA00022692"/>
    </source>
</evidence>
<dbReference type="RefSeq" id="WP_082783158.1">
    <property type="nucleotide sequence ID" value="NZ_CP149478.1"/>
</dbReference>
<evidence type="ECO:0000256" key="8">
    <source>
        <dbReference type="SAM" id="Phobius"/>
    </source>
</evidence>
<keyword evidence="12" id="KW-1185">Reference proteome</keyword>